<feature type="domain" description="FAD-binding PCMH-type" evidence="3">
    <location>
        <begin position="38"/>
        <end position="216"/>
    </location>
</feature>
<dbReference type="Gene3D" id="3.30.70.2740">
    <property type="match status" value="1"/>
</dbReference>
<dbReference type="SUPFAM" id="SSF56176">
    <property type="entry name" value="FAD-binding/transporter-associated domain-like"/>
    <property type="match status" value="2"/>
</dbReference>
<dbReference type="OrthoDB" id="9767256at2"/>
<evidence type="ECO:0000256" key="1">
    <source>
        <dbReference type="ARBA" id="ARBA00022630"/>
    </source>
</evidence>
<dbReference type="InterPro" id="IPR016166">
    <property type="entry name" value="FAD-bd_PCMH"/>
</dbReference>
<dbReference type="InterPro" id="IPR051914">
    <property type="entry name" value="FAD-linked_OxidoTrans_Type4"/>
</dbReference>
<dbReference type="PROSITE" id="PS51387">
    <property type="entry name" value="FAD_PCMH"/>
    <property type="match status" value="2"/>
</dbReference>
<dbReference type="PANTHER" id="PTHR42934:SF1">
    <property type="entry name" value="GLYCOLATE OXIDASE SUBUNIT GLCD"/>
    <property type="match status" value="1"/>
</dbReference>
<dbReference type="InterPro" id="IPR004113">
    <property type="entry name" value="FAD-bd_oxidored_4_C"/>
</dbReference>
<evidence type="ECO:0000259" key="3">
    <source>
        <dbReference type="PROSITE" id="PS51387"/>
    </source>
</evidence>
<proteinExistence type="predicted"/>
<protein>
    <submittedName>
        <fullName evidence="4">Lactate dehydrogenase</fullName>
    </submittedName>
</protein>
<dbReference type="Proteomes" id="UP000220527">
    <property type="component" value="Unassembled WGS sequence"/>
</dbReference>
<feature type="domain" description="FAD-binding PCMH-type" evidence="3">
    <location>
        <begin position="501"/>
        <end position="692"/>
    </location>
</feature>
<evidence type="ECO:0000313" key="4">
    <source>
        <dbReference type="EMBL" id="PDW01537.1"/>
    </source>
</evidence>
<dbReference type="GO" id="GO:0003824">
    <property type="term" value="F:catalytic activity"/>
    <property type="evidence" value="ECO:0007669"/>
    <property type="project" value="InterPro"/>
</dbReference>
<dbReference type="PANTHER" id="PTHR42934">
    <property type="entry name" value="GLYCOLATE OXIDASE SUBUNIT GLCD"/>
    <property type="match status" value="1"/>
</dbReference>
<accession>A0A2A6REP7</accession>
<dbReference type="Gene3D" id="3.30.465.10">
    <property type="match status" value="2"/>
</dbReference>
<dbReference type="AlphaFoldDB" id="A0A2A6REP7"/>
<gene>
    <name evidence="4" type="ORF">CJ255_18620</name>
</gene>
<keyword evidence="2" id="KW-0274">FAD</keyword>
<sequence>MNNLSELIAALTRLLGPQALVTQPDALATYDADASMIVACAPELVVLPANHEQAAAALALAVAAGMPVVARGAGTGIAGGAVPVRGGMLLSTARMDAVERIDLRSRLAVVGAGVINAELNGRLAPLGYQFAPDPSSQRASTLGGNLATNAGGPHCLKYGVTANHVLAVELARPDGQLLWTSTGVPDSAGYDLTGLLVGHEGTLGLITRAMVRLTPLPEANRVVMALFPSVIAASAAVSRIIAAGALPTSLEVMDYHGIRAVNDAYGLGLPEAAGVTLLIIEVDGVEEGLDDLLGAILALCRAEGAFELRPARTAAEQTRVWAARKSFAGAIGRLAPAYMLVDTVVPRTRLPTMMEYIEGLRQTYGMEVCNVFHAGDGNLHPLIPYDPRDADQVRRAHAVAKAVLTQSIAEGGVLSGEHGIGIEKQEYMPLLFSPAELQLQAAIYMVFNQGDHFNPDKRFPLATPPASLAAERHARLVARRHAAAARSDTKQTQLLTELQAIVGPEHCWLSTKAGQGLLCSTPATPEAFAQVVACCYAAGLMLRVTGGPLHAEASNGQGVLPSQALISTQRLTRVVTYEPDDLTISVEAGMSLGELQAHLGANSQMLPLDRAEATATIGSLVATAADGPRRLGYGNLRDWVLGLTLVEADGSLVRVGAQVVKNVTGYNLPRLLVGSRGSLGFIVGVSLRLFPRPPSSSTLAISFAEPAPAFALRDQLAASRLQPVAVEYVVGPQTNHSPTLYIRAEGHPAAVARHMSELQSYATSHRASATATFSGAQEEACWRELARISDGPLDAATCRLRLCSHPAELDAAIAAAVASAATHAIQLSIGARALSGVAYLLATGSPEAIAAMQADLAPNWPQLYPQDNGGGTPIWEQGQAPELARAIKEACDPCFALGIS</sequence>
<dbReference type="SUPFAM" id="SSF55103">
    <property type="entry name" value="FAD-linked oxidases, C-terminal domain"/>
    <property type="match status" value="2"/>
</dbReference>
<evidence type="ECO:0000313" key="5">
    <source>
        <dbReference type="Proteomes" id="UP000220527"/>
    </source>
</evidence>
<keyword evidence="5" id="KW-1185">Reference proteome</keyword>
<dbReference type="Pfam" id="PF02913">
    <property type="entry name" value="FAD-oxidase_C"/>
    <property type="match status" value="1"/>
</dbReference>
<reference evidence="5" key="1">
    <citation type="submission" date="2017-08" db="EMBL/GenBank/DDBJ databases">
        <authorList>
            <person name="Grouzdev D.S."/>
            <person name="Gaisin V.A."/>
            <person name="Rysina M.S."/>
            <person name="Gorlenko V.M."/>
        </authorList>
    </citation>
    <scope>NUCLEOTIDE SEQUENCE [LARGE SCALE GENOMIC DNA]</scope>
    <source>
        <strain evidence="5">Kir15-3F</strain>
    </source>
</reference>
<keyword evidence="1" id="KW-0285">Flavoprotein</keyword>
<dbReference type="InterPro" id="IPR036318">
    <property type="entry name" value="FAD-bd_PCMH-like_sf"/>
</dbReference>
<evidence type="ECO:0000256" key="2">
    <source>
        <dbReference type="ARBA" id="ARBA00022827"/>
    </source>
</evidence>
<dbReference type="EMBL" id="NQWI01000130">
    <property type="protein sequence ID" value="PDW01537.1"/>
    <property type="molecule type" value="Genomic_DNA"/>
</dbReference>
<organism evidence="4 5">
    <name type="scientific">Candidatus Viridilinea mediisalina</name>
    <dbReference type="NCBI Taxonomy" id="2024553"/>
    <lineage>
        <taxon>Bacteria</taxon>
        <taxon>Bacillati</taxon>
        <taxon>Chloroflexota</taxon>
        <taxon>Chloroflexia</taxon>
        <taxon>Chloroflexales</taxon>
        <taxon>Chloroflexineae</taxon>
        <taxon>Oscillochloridaceae</taxon>
        <taxon>Candidatus Viridilinea</taxon>
    </lineage>
</organism>
<dbReference type="RefSeq" id="WP_097645601.1">
    <property type="nucleotide sequence ID" value="NZ_NQWI01000130.1"/>
</dbReference>
<dbReference type="InterPro" id="IPR006094">
    <property type="entry name" value="Oxid_FAD_bind_N"/>
</dbReference>
<dbReference type="GO" id="GO:0071949">
    <property type="term" value="F:FAD binding"/>
    <property type="evidence" value="ECO:0007669"/>
    <property type="project" value="InterPro"/>
</dbReference>
<dbReference type="InterPro" id="IPR016164">
    <property type="entry name" value="FAD-linked_Oxase-like_C"/>
</dbReference>
<comment type="caution">
    <text evidence="4">The sequence shown here is derived from an EMBL/GenBank/DDBJ whole genome shotgun (WGS) entry which is preliminary data.</text>
</comment>
<name>A0A2A6REP7_9CHLR</name>
<dbReference type="InterPro" id="IPR016169">
    <property type="entry name" value="FAD-bd_PCMH_sub2"/>
</dbReference>
<dbReference type="Pfam" id="PF01565">
    <property type="entry name" value="FAD_binding_4"/>
    <property type="match status" value="2"/>
</dbReference>